<reference evidence="2 3" key="1">
    <citation type="submission" date="2020-04" db="EMBL/GenBank/DDBJ databases">
        <authorList>
            <person name="De Canck E."/>
        </authorList>
    </citation>
    <scope>NUCLEOTIDE SEQUENCE [LARGE SCALE GENOMIC DNA]</scope>
    <source>
        <strain evidence="2 3">LMG 29542</strain>
    </source>
</reference>
<evidence type="ECO:0000313" key="3">
    <source>
        <dbReference type="Proteomes" id="UP000494363"/>
    </source>
</evidence>
<protein>
    <recommendedName>
        <fullName evidence="1">Transposase InsH N-terminal domain-containing protein</fullName>
    </recommendedName>
</protein>
<evidence type="ECO:0000259" key="1">
    <source>
        <dbReference type="Pfam" id="PF05598"/>
    </source>
</evidence>
<dbReference type="Proteomes" id="UP000494363">
    <property type="component" value="Unassembled WGS sequence"/>
</dbReference>
<dbReference type="PANTHER" id="PTHR35604:SF2">
    <property type="entry name" value="TRANSPOSASE INSH FOR INSERTION SEQUENCE ELEMENT IS5A-RELATED"/>
    <property type="match status" value="1"/>
</dbReference>
<evidence type="ECO:0000313" key="2">
    <source>
        <dbReference type="EMBL" id="CAB3775288.1"/>
    </source>
</evidence>
<organism evidence="2 3">
    <name type="scientific">Paraburkholderia humisilvae</name>
    <dbReference type="NCBI Taxonomy" id="627669"/>
    <lineage>
        <taxon>Bacteria</taxon>
        <taxon>Pseudomonadati</taxon>
        <taxon>Pseudomonadota</taxon>
        <taxon>Betaproteobacteria</taxon>
        <taxon>Burkholderiales</taxon>
        <taxon>Burkholderiaceae</taxon>
        <taxon>Paraburkholderia</taxon>
    </lineage>
</organism>
<dbReference type="EMBL" id="CADIKH010000376">
    <property type="protein sequence ID" value="CAB3775288.1"/>
    <property type="molecule type" value="Genomic_DNA"/>
</dbReference>
<proteinExistence type="predicted"/>
<dbReference type="Pfam" id="PF05598">
    <property type="entry name" value="DUF772"/>
    <property type="match status" value="1"/>
</dbReference>
<keyword evidence="3" id="KW-1185">Reference proteome</keyword>
<name>A0A6J5F8S4_9BURK</name>
<dbReference type="AlphaFoldDB" id="A0A6J5F8S4"/>
<sequence>MFKGSIAWRNERMKHADLPLELGNRRTRKLALLDEMERVVPCKDFVVLITPHASRKTKGRKPFSTMAMLRIHLLQQWFGLSDVAMEEALCDVPLCREFAGLGGMSRLPERASILRFRHFLEQHRLAGQILQTVMPNWARKVICSRKVRPSM</sequence>
<gene>
    <name evidence="2" type="ORF">LMG29542_08670</name>
</gene>
<dbReference type="InterPro" id="IPR008490">
    <property type="entry name" value="Transposase_InsH_N"/>
</dbReference>
<feature type="domain" description="Transposase InsH N-terminal" evidence="1">
    <location>
        <begin position="29"/>
        <end position="118"/>
    </location>
</feature>
<accession>A0A6J5F8S4</accession>
<dbReference type="PANTHER" id="PTHR35604">
    <property type="entry name" value="TRANSPOSASE INSH FOR INSERTION SEQUENCE ELEMENT IS5A-RELATED"/>
    <property type="match status" value="1"/>
</dbReference>